<reference evidence="1" key="1">
    <citation type="submission" date="2022-07" db="EMBL/GenBank/DDBJ databases">
        <title>Phylogenomic reconstructions and comparative analyses of Kickxellomycotina fungi.</title>
        <authorList>
            <person name="Reynolds N.K."/>
            <person name="Stajich J.E."/>
            <person name="Barry K."/>
            <person name="Grigoriev I.V."/>
            <person name="Crous P."/>
            <person name="Smith M.E."/>
        </authorList>
    </citation>
    <scope>NUCLEOTIDE SEQUENCE</scope>
    <source>
        <strain evidence="1">Benny 63K</strain>
    </source>
</reference>
<comment type="caution">
    <text evidence="1">The sequence shown here is derived from an EMBL/GenBank/DDBJ whole genome shotgun (WGS) entry which is preliminary data.</text>
</comment>
<gene>
    <name evidence="1" type="ORF">LPJ66_009229</name>
</gene>
<sequence length="1187" mass="128940">MVPFWTIPLALGMGNTYVLKPSEKVPLTMNRVAQLAATVLPPGVLNLVHGSAAAAVALVEHPDVQALTFVGTSEIAEKVHQRGTALGKRVLALGGAKNHLVALPDCNPEMTAQDVVNSFTGCAGERCMAASVLLIVGEQPELLSHIVAKAQALTPGSKANNMGPVIDESAIVRIESAIAHAQEKDGAQVLLDGRKSASFVAQRAKGGFWVGPTILQHSKSTDHAMHYEIFGPVLSILHCTTPLEALAVENANLHGNAACIYTSSGASAEFFAQRFTAAMVGVNVGVPVPREPFSFGGIGRSRFGYGDITGDAAIEFFSYRRKITTKWSEPKEKLYIPARAASPQTGSIRANDDDDNNNNNIPTYRPNSLVGLQIFRVLNASASTAQLVEAGCVPQKSEFWHFFKLAWSQSYTSFGESLHRDLCLVTSNMRHIIAVKLRRSDPNANANANVNIDIPTSSATVDLSGQQRQQPQRPNVLGCIKAMEDITIMVIDIRTGQLVDTREYPGDIIYLSGHNGISIYEDRLCFLSLKHQCLRILRVKPDGHLVDLQEIGWYTREDDSIYEDTLRIREERVLADRTLAIKRKSECMALETFGGCIDDTDLPISVKRRKVISAQNARAAMEQAGRLVRSNSDNISFFGLLPSQPPLPPPLLLSESVNSQNTDTVYPNVPSSSTVRRPRTSNIQLTTSTGEPLPFIFPFSAQAQMLQTREREAEIRRANMAANVSFAEASFITAARLTGLIGPDVAIGPLVEAMNPNLPANADRSALMPMQAIQHLAPHYRMLFSRAMQHPAARLDNLADSDIPIIEPSLTSAPHSGLKQRLLGALFMQAKRANDSGLALQYFYRTYRQYEGLVLWRAQFVSCSRLLLRFVPLQVATSRSHAPRSSAVSSSTMANSFSLLGEYDIMEARFLRIWDTSDNELYEEIEKRLDIYRAPMSASRGLGGSSSGQAPSISNDLYLRDAFETSQAAIRTARAGGPVQASRKASMLLPFAPQCMQESPLLDPSRFKCNLRVRQTLEKLRPASLSPIRFYDRVTGALKFVLSPTPYIHTLPSSSMTPAAVAQGPDDPAALRPLQYSVADGMDVMVETLSPPPPPPPPPSGVMRSGAILLPTGGSGDPRFVLDSAAAGAGSAAPAMSPPPSQNVSASGHKAGVVYLFHPTLPLVLSTRNDTGATAYPMSNIHFWQRD</sequence>
<name>A0ACC1I7L6_9FUNG</name>
<accession>A0ACC1I7L6</accession>
<dbReference type="Proteomes" id="UP001150581">
    <property type="component" value="Unassembled WGS sequence"/>
</dbReference>
<protein>
    <submittedName>
        <fullName evidence="1">Uncharacterized protein</fullName>
    </submittedName>
</protein>
<evidence type="ECO:0000313" key="2">
    <source>
        <dbReference type="Proteomes" id="UP001150581"/>
    </source>
</evidence>
<keyword evidence="2" id="KW-1185">Reference proteome</keyword>
<evidence type="ECO:0000313" key="1">
    <source>
        <dbReference type="EMBL" id="KAJ1887220.1"/>
    </source>
</evidence>
<dbReference type="EMBL" id="JANBPG010002051">
    <property type="protein sequence ID" value="KAJ1887220.1"/>
    <property type="molecule type" value="Genomic_DNA"/>
</dbReference>
<organism evidence="1 2">
    <name type="scientific">Kickxella alabastrina</name>
    <dbReference type="NCBI Taxonomy" id="61397"/>
    <lineage>
        <taxon>Eukaryota</taxon>
        <taxon>Fungi</taxon>
        <taxon>Fungi incertae sedis</taxon>
        <taxon>Zoopagomycota</taxon>
        <taxon>Kickxellomycotina</taxon>
        <taxon>Kickxellomycetes</taxon>
        <taxon>Kickxellales</taxon>
        <taxon>Kickxellaceae</taxon>
        <taxon>Kickxella</taxon>
    </lineage>
</organism>
<proteinExistence type="predicted"/>